<reference evidence="1" key="1">
    <citation type="submission" date="2021-01" db="EMBL/GenBank/DDBJ databases">
        <title>Draft genome of Pantoea agglomerans Eh 335.</title>
        <authorList>
            <person name="Emsley S.A."/>
            <person name="Oline D.K."/>
            <person name="Saw J.H."/>
            <person name="Ushijima B."/>
            <person name="Videau P."/>
            <person name="Koyack M.J."/>
        </authorList>
    </citation>
    <scope>NUCLEOTIDE SEQUENCE</scope>
    <source>
        <strain evidence="1">Eh 335</strain>
    </source>
</reference>
<keyword evidence="2" id="KW-1185">Reference proteome</keyword>
<accession>A0ACC5RN95</accession>
<protein>
    <submittedName>
        <fullName evidence="1">LysR family transcriptional regulator</fullName>
    </submittedName>
</protein>
<proteinExistence type="predicted"/>
<sequence>MERLDCDRMFVAVLELGSFAAAAARLGTSSGQASKLVSKLEKELGVQLLKRSTRALSPTEVGQAYFSQVKHLLDEWDALDASVRHAAGKPSGRIKLSAPITFGASQLAPALIAFAREFPEIELDISFSDRIVNIVDEGFDVAIRIGKLSDSSLIARRLSDMRVVIAASDDYLRWHGMPTHSQQLADHNCIIDTNFRDPYNWPFGSQGETVPVRGRLRFSNAEACLTAALSGLGIARLPTFIAGPALRAGTIRPLLNESEIPPLGLYAVYPPARHLAHKVRALIDFLVSHYAGKPEWDQGW</sequence>
<name>A0ACC5RN95_ENTAG</name>
<dbReference type="EMBL" id="JAEOXF010000007">
    <property type="protein sequence ID" value="MBK4726026.1"/>
    <property type="molecule type" value="Genomic_DNA"/>
</dbReference>
<comment type="caution">
    <text evidence="1">The sequence shown here is derived from an EMBL/GenBank/DDBJ whole genome shotgun (WGS) entry which is preliminary data.</text>
</comment>
<evidence type="ECO:0000313" key="1">
    <source>
        <dbReference type="EMBL" id="MBK4726026.1"/>
    </source>
</evidence>
<dbReference type="Proteomes" id="UP000633731">
    <property type="component" value="Unassembled WGS sequence"/>
</dbReference>
<organism evidence="1 2">
    <name type="scientific">Enterobacter agglomerans</name>
    <name type="common">Erwinia herbicola</name>
    <name type="synonym">Pantoea agglomerans</name>
    <dbReference type="NCBI Taxonomy" id="549"/>
    <lineage>
        <taxon>Bacteria</taxon>
        <taxon>Pseudomonadati</taxon>
        <taxon>Pseudomonadota</taxon>
        <taxon>Gammaproteobacteria</taxon>
        <taxon>Enterobacterales</taxon>
        <taxon>Erwiniaceae</taxon>
        <taxon>Pantoea</taxon>
        <taxon>Pantoea agglomerans group</taxon>
    </lineage>
</organism>
<gene>
    <name evidence="1" type="ORF">JJL49_12360</name>
</gene>
<evidence type="ECO:0000313" key="2">
    <source>
        <dbReference type="Proteomes" id="UP000633731"/>
    </source>
</evidence>